<name>A0ABD2WB20_9HYME</name>
<dbReference type="Proteomes" id="UP001627154">
    <property type="component" value="Unassembled WGS sequence"/>
</dbReference>
<accession>A0ABD2WB20</accession>
<evidence type="ECO:0000313" key="2">
    <source>
        <dbReference type="Proteomes" id="UP001627154"/>
    </source>
</evidence>
<sequence length="452" mass="52505">MFEKSNQANLLLVGTQLTMSSSDKENIDTWNLSAELNTSNKSIDDEKDESTSELRVYFRSRMIEALMENIQSSKCSIDLKKRLLKTASEVAKNFEFQAFDSSKKLIKYKYLVAEKLTDIKKATKNNILSELFDEDSENIPNEKEFMPNTSFDESTTKEKAESSTSEYDLIKSSYSNLVNYVDKLTVASKLVNYDDEVETQGTVYYSQETVYETPPSDFNYKCLESLQKNINSSVKSKSVIIQNDTFKKSNHSKREHSILNVLDEEVLMKKSKLEGSNESIFDEFEFLETKSINPRVEQDSGDNDIKYNSFEFDENFHYITDLDSTKQNTEIEVSYFADPGMGHLNFDVKSTETKKFDEIYVDENGEFLFDEYVDHKDSYRPSNEEKEEQIHDILKPIVDYYRSTLLIKNDEDYKRVSSNILADLMKRKINNSSFVENVQKYAIFTISSYKYI</sequence>
<proteinExistence type="predicted"/>
<evidence type="ECO:0008006" key="3">
    <source>
        <dbReference type="Google" id="ProtNLM"/>
    </source>
</evidence>
<evidence type="ECO:0000313" key="1">
    <source>
        <dbReference type="EMBL" id="KAL3390061.1"/>
    </source>
</evidence>
<reference evidence="1 2" key="1">
    <citation type="journal article" date="2024" name="bioRxiv">
        <title>A reference genome for Trichogramma kaykai: A tiny desert-dwelling parasitoid wasp with competing sex-ratio distorters.</title>
        <authorList>
            <person name="Culotta J."/>
            <person name="Lindsey A.R."/>
        </authorList>
    </citation>
    <scope>NUCLEOTIDE SEQUENCE [LARGE SCALE GENOMIC DNA]</scope>
    <source>
        <strain evidence="1 2">KSX58</strain>
    </source>
</reference>
<gene>
    <name evidence="1" type="ORF">TKK_014888</name>
</gene>
<dbReference type="AlphaFoldDB" id="A0ABD2WB20"/>
<comment type="caution">
    <text evidence="1">The sequence shown here is derived from an EMBL/GenBank/DDBJ whole genome shotgun (WGS) entry which is preliminary data.</text>
</comment>
<organism evidence="1 2">
    <name type="scientific">Trichogramma kaykai</name>
    <dbReference type="NCBI Taxonomy" id="54128"/>
    <lineage>
        <taxon>Eukaryota</taxon>
        <taxon>Metazoa</taxon>
        <taxon>Ecdysozoa</taxon>
        <taxon>Arthropoda</taxon>
        <taxon>Hexapoda</taxon>
        <taxon>Insecta</taxon>
        <taxon>Pterygota</taxon>
        <taxon>Neoptera</taxon>
        <taxon>Endopterygota</taxon>
        <taxon>Hymenoptera</taxon>
        <taxon>Apocrita</taxon>
        <taxon>Proctotrupomorpha</taxon>
        <taxon>Chalcidoidea</taxon>
        <taxon>Trichogrammatidae</taxon>
        <taxon>Trichogramma</taxon>
    </lineage>
</organism>
<keyword evidence="2" id="KW-1185">Reference proteome</keyword>
<protein>
    <recommendedName>
        <fullName evidence="3">TFIIS central domain-containing protein</fullName>
    </recommendedName>
</protein>
<dbReference type="EMBL" id="JBJJXI010000121">
    <property type="protein sequence ID" value="KAL3390061.1"/>
    <property type="molecule type" value="Genomic_DNA"/>
</dbReference>